<proteinExistence type="predicted"/>
<dbReference type="Proteomes" id="UP000529783">
    <property type="component" value="Unassembled WGS sequence"/>
</dbReference>
<evidence type="ECO:0000256" key="5">
    <source>
        <dbReference type="ARBA" id="ARBA00022777"/>
    </source>
</evidence>
<dbReference type="PANTHER" id="PTHR24421:SF37">
    <property type="entry name" value="SENSOR HISTIDINE KINASE NARS"/>
    <property type="match status" value="1"/>
</dbReference>
<keyword evidence="2" id="KW-1003">Cell membrane</keyword>
<dbReference type="SMART" id="SM00387">
    <property type="entry name" value="HATPase_c"/>
    <property type="match status" value="1"/>
</dbReference>
<dbReference type="Gene3D" id="3.30.565.10">
    <property type="entry name" value="Histidine kinase-like ATPase, C-terminal domain"/>
    <property type="match status" value="1"/>
</dbReference>
<keyword evidence="4 10" id="KW-0812">Transmembrane</keyword>
<gene>
    <name evidence="12" type="ORF">BJY14_000556</name>
</gene>
<dbReference type="Pfam" id="PF02518">
    <property type="entry name" value="HATPase_c"/>
    <property type="match status" value="1"/>
</dbReference>
<evidence type="ECO:0000256" key="10">
    <source>
        <dbReference type="SAM" id="Phobius"/>
    </source>
</evidence>
<dbReference type="PANTHER" id="PTHR24421">
    <property type="entry name" value="NITRATE/NITRITE SENSOR PROTEIN NARX-RELATED"/>
    <property type="match status" value="1"/>
</dbReference>
<dbReference type="InterPro" id="IPR036890">
    <property type="entry name" value="HATPase_C_sf"/>
</dbReference>
<evidence type="ECO:0000313" key="13">
    <source>
        <dbReference type="Proteomes" id="UP000529783"/>
    </source>
</evidence>
<evidence type="ECO:0000256" key="6">
    <source>
        <dbReference type="ARBA" id="ARBA00022989"/>
    </source>
</evidence>
<evidence type="ECO:0000256" key="3">
    <source>
        <dbReference type="ARBA" id="ARBA00022679"/>
    </source>
</evidence>
<dbReference type="SUPFAM" id="SSF55874">
    <property type="entry name" value="ATPase domain of HSP90 chaperone/DNA topoisomerase II/histidine kinase"/>
    <property type="match status" value="1"/>
</dbReference>
<dbReference type="InterPro" id="IPR003594">
    <property type="entry name" value="HATPase_dom"/>
</dbReference>
<evidence type="ECO:0000259" key="11">
    <source>
        <dbReference type="SMART" id="SM00387"/>
    </source>
</evidence>
<dbReference type="AlphaFoldDB" id="A0A7Y9JDJ9"/>
<feature type="domain" description="Histidine kinase/HSP90-like ATPase" evidence="11">
    <location>
        <begin position="315"/>
        <end position="412"/>
    </location>
</feature>
<dbReference type="InterPro" id="IPR050482">
    <property type="entry name" value="Sensor_HK_TwoCompSys"/>
</dbReference>
<dbReference type="InterPro" id="IPR011712">
    <property type="entry name" value="Sig_transdc_His_kin_sub3_dim/P"/>
</dbReference>
<evidence type="ECO:0000256" key="1">
    <source>
        <dbReference type="ARBA" id="ARBA00004651"/>
    </source>
</evidence>
<protein>
    <submittedName>
        <fullName evidence="12">Signal transduction histidine kinase</fullName>
    </submittedName>
</protein>
<dbReference type="GO" id="GO:0046983">
    <property type="term" value="F:protein dimerization activity"/>
    <property type="evidence" value="ECO:0007669"/>
    <property type="project" value="InterPro"/>
</dbReference>
<dbReference type="GO" id="GO:0000155">
    <property type="term" value="F:phosphorelay sensor kinase activity"/>
    <property type="evidence" value="ECO:0007669"/>
    <property type="project" value="InterPro"/>
</dbReference>
<dbReference type="Pfam" id="PF07730">
    <property type="entry name" value="HisKA_3"/>
    <property type="match status" value="1"/>
</dbReference>
<comment type="caution">
    <text evidence="12">The sequence shown here is derived from an EMBL/GenBank/DDBJ whole genome shotgun (WGS) entry which is preliminary data.</text>
</comment>
<dbReference type="Gene3D" id="1.20.5.1930">
    <property type="match status" value="1"/>
</dbReference>
<accession>A0A7Y9JDJ9</accession>
<keyword evidence="5 12" id="KW-0418">Kinase</keyword>
<evidence type="ECO:0000256" key="2">
    <source>
        <dbReference type="ARBA" id="ARBA00022475"/>
    </source>
</evidence>
<keyword evidence="13" id="KW-1185">Reference proteome</keyword>
<dbReference type="EMBL" id="JACCBA010000001">
    <property type="protein sequence ID" value="NYD44573.1"/>
    <property type="molecule type" value="Genomic_DNA"/>
</dbReference>
<keyword evidence="6 10" id="KW-1133">Transmembrane helix</keyword>
<evidence type="ECO:0000313" key="12">
    <source>
        <dbReference type="EMBL" id="NYD44573.1"/>
    </source>
</evidence>
<evidence type="ECO:0000256" key="7">
    <source>
        <dbReference type="ARBA" id="ARBA00023012"/>
    </source>
</evidence>
<feature type="transmembrane region" description="Helical" evidence="10">
    <location>
        <begin position="101"/>
        <end position="131"/>
    </location>
</feature>
<evidence type="ECO:0000256" key="4">
    <source>
        <dbReference type="ARBA" id="ARBA00022692"/>
    </source>
</evidence>
<name>A0A7Y9JDJ9_9ACTN</name>
<reference evidence="12 13" key="1">
    <citation type="submission" date="2020-07" db="EMBL/GenBank/DDBJ databases">
        <title>Sequencing the genomes of 1000 actinobacteria strains.</title>
        <authorList>
            <person name="Klenk H.-P."/>
        </authorList>
    </citation>
    <scope>NUCLEOTIDE SEQUENCE [LARGE SCALE GENOMIC DNA]</scope>
    <source>
        <strain evidence="12 13">DSM 40398</strain>
    </source>
</reference>
<feature type="region of interest" description="Disordered" evidence="9">
    <location>
        <begin position="1"/>
        <end position="21"/>
    </location>
</feature>
<dbReference type="RefSeq" id="WP_179842135.1">
    <property type="nucleotide sequence ID" value="NZ_JACCBA010000001.1"/>
</dbReference>
<comment type="subcellular location">
    <subcellularLocation>
        <location evidence="1">Cell membrane</location>
        <topology evidence="1">Multi-pass membrane protein</topology>
    </subcellularLocation>
</comment>
<dbReference type="CDD" id="cd16917">
    <property type="entry name" value="HATPase_UhpB-NarQ-NarX-like"/>
    <property type="match status" value="1"/>
</dbReference>
<organism evidence="12 13">
    <name type="scientific">Actinomadura luteofluorescens</name>
    <dbReference type="NCBI Taxonomy" id="46163"/>
    <lineage>
        <taxon>Bacteria</taxon>
        <taxon>Bacillati</taxon>
        <taxon>Actinomycetota</taxon>
        <taxon>Actinomycetes</taxon>
        <taxon>Streptosporangiales</taxon>
        <taxon>Thermomonosporaceae</taxon>
        <taxon>Actinomadura</taxon>
    </lineage>
</organism>
<feature type="transmembrane region" description="Helical" evidence="10">
    <location>
        <begin position="61"/>
        <end position="80"/>
    </location>
</feature>
<evidence type="ECO:0000256" key="9">
    <source>
        <dbReference type="SAM" id="MobiDB-lite"/>
    </source>
</evidence>
<keyword evidence="3" id="KW-0808">Transferase</keyword>
<sequence length="418" mass="44132">MRYFAETGGSPGGPATAQGAAPGAAVDRVPAGRVTETFRLIMHLRTALAGVSMLLLPRDRLTFGAIALVTCVGVVSWLAARHAGRVVALLERHPLLAALDAGVPFGVLALGGPLGPFFLSTLLTALVAGLLFDRVGVAALSVLHVLCYVGTIAFVPEAQQHTLASFQALVGQPACYPLAAFAGRTVRRMLEENADADRARVRAEAIAAAAQERLRLARDMHDSVGKTLGGIALAATALPLWLRRDPERAAREAHTIAEHVRVAAVEARELISGLRDPALDRPLAETVAARSGAWRDRHKVRLRCRIDPAADLSPSGRRELLAIHGEALANVARHAGARSVTVRLAVEPDAVVLCVSDDGRGFALTSVEDLAREGHYGLLGLRERAESIGGTLSVESRPGTGTTVTVRVRYAGTLRRAG</sequence>
<keyword evidence="7" id="KW-0902">Two-component regulatory system</keyword>
<evidence type="ECO:0000256" key="8">
    <source>
        <dbReference type="ARBA" id="ARBA00023136"/>
    </source>
</evidence>
<keyword evidence="8 10" id="KW-0472">Membrane</keyword>
<dbReference type="GO" id="GO:0005886">
    <property type="term" value="C:plasma membrane"/>
    <property type="evidence" value="ECO:0007669"/>
    <property type="project" value="UniProtKB-SubCell"/>
</dbReference>
<feature type="transmembrane region" description="Helical" evidence="10">
    <location>
        <begin position="137"/>
        <end position="155"/>
    </location>
</feature>